<gene>
    <name evidence="2" type="primary">Wdfy3_3</name>
    <name evidence="2" type="ORF">g.71646</name>
</gene>
<dbReference type="EMBL" id="GDJX01015173">
    <property type="protein sequence ID" value="JAT52763.1"/>
    <property type="molecule type" value="Transcribed_RNA"/>
</dbReference>
<proteinExistence type="predicted"/>
<dbReference type="PANTHER" id="PTHR33728">
    <property type="entry name" value="CTTNBP 2 AMINO-TERMINAL-LIKE PROTEIN"/>
    <property type="match status" value="1"/>
</dbReference>
<sequence>SMFEPFEVVKLWVSRDHIVCTMDDFRERPKSWNPDSSPAATADKDASWRNFGSSMSAISIGFVATAVLISMFLIMAIFEHLLRPRASFLQSQNDAQVPFADQHEQINSMGLGKLRNSHSVLDLSSSEFSVLMPGQRYPTCIAQPAPLP</sequence>
<dbReference type="AlphaFoldDB" id="A0A1D1YDQ8"/>
<reference evidence="2" key="1">
    <citation type="submission" date="2015-07" db="EMBL/GenBank/DDBJ databases">
        <title>Transcriptome Assembly of Anthurium amnicola.</title>
        <authorList>
            <person name="Suzuki J."/>
        </authorList>
    </citation>
    <scope>NUCLEOTIDE SEQUENCE</scope>
</reference>
<organism evidence="2">
    <name type="scientific">Anthurium amnicola</name>
    <dbReference type="NCBI Taxonomy" id="1678845"/>
    <lineage>
        <taxon>Eukaryota</taxon>
        <taxon>Viridiplantae</taxon>
        <taxon>Streptophyta</taxon>
        <taxon>Embryophyta</taxon>
        <taxon>Tracheophyta</taxon>
        <taxon>Spermatophyta</taxon>
        <taxon>Magnoliopsida</taxon>
        <taxon>Liliopsida</taxon>
        <taxon>Araceae</taxon>
        <taxon>Pothoideae</taxon>
        <taxon>Potheae</taxon>
        <taxon>Anthurium</taxon>
    </lineage>
</organism>
<feature type="transmembrane region" description="Helical" evidence="1">
    <location>
        <begin position="57"/>
        <end position="78"/>
    </location>
</feature>
<feature type="non-terminal residue" evidence="2">
    <location>
        <position position="148"/>
    </location>
</feature>
<name>A0A1D1YDQ8_9ARAE</name>
<protein>
    <submittedName>
        <fullName evidence="2">WD repeat and FYVE domain-containing protein 3</fullName>
    </submittedName>
</protein>
<evidence type="ECO:0000313" key="2">
    <source>
        <dbReference type="EMBL" id="JAT52763.1"/>
    </source>
</evidence>
<feature type="non-terminal residue" evidence="2">
    <location>
        <position position="1"/>
    </location>
</feature>
<evidence type="ECO:0000256" key="1">
    <source>
        <dbReference type="SAM" id="Phobius"/>
    </source>
</evidence>
<keyword evidence="1" id="KW-0472">Membrane</keyword>
<keyword evidence="1" id="KW-1133">Transmembrane helix</keyword>
<accession>A0A1D1YDQ8</accession>
<keyword evidence="1" id="KW-0812">Transmembrane</keyword>
<dbReference type="PANTHER" id="PTHR33728:SF3">
    <property type="entry name" value="MULTIDRUG RESISTANCE PROTEIN"/>
    <property type="match status" value="1"/>
</dbReference>